<dbReference type="AlphaFoldDB" id="A0A517WYP2"/>
<accession>A0A517WYP2</accession>
<dbReference type="PROSITE" id="PS51892">
    <property type="entry name" value="SUBTILASE"/>
    <property type="match status" value="1"/>
</dbReference>
<keyword evidence="10" id="KW-1185">Reference proteome</keyword>
<evidence type="ECO:0000259" key="8">
    <source>
        <dbReference type="Pfam" id="PF00082"/>
    </source>
</evidence>
<evidence type="ECO:0000256" key="5">
    <source>
        <dbReference type="PIRSR" id="PIRSR615500-1"/>
    </source>
</evidence>
<dbReference type="GO" id="GO:0006508">
    <property type="term" value="P:proteolysis"/>
    <property type="evidence" value="ECO:0007669"/>
    <property type="project" value="UniProtKB-KW"/>
</dbReference>
<evidence type="ECO:0000256" key="6">
    <source>
        <dbReference type="PROSITE-ProRule" id="PRU01240"/>
    </source>
</evidence>
<evidence type="ECO:0000256" key="7">
    <source>
        <dbReference type="RuleBase" id="RU003355"/>
    </source>
</evidence>
<dbReference type="PROSITE" id="PS00136">
    <property type="entry name" value="SUBTILASE_ASP"/>
    <property type="match status" value="1"/>
</dbReference>
<dbReference type="OrthoDB" id="252653at2"/>
<feature type="active site" description="Charge relay system" evidence="5 6">
    <location>
        <position position="406"/>
    </location>
</feature>
<dbReference type="InterPro" id="IPR023827">
    <property type="entry name" value="Peptidase_S8_Asp-AS"/>
</dbReference>
<dbReference type="Pfam" id="PF00082">
    <property type="entry name" value="Peptidase_S8"/>
    <property type="match status" value="1"/>
</dbReference>
<name>A0A517WYP2_9PLAN</name>
<evidence type="ECO:0000313" key="9">
    <source>
        <dbReference type="EMBL" id="QDU10361.1"/>
    </source>
</evidence>
<evidence type="ECO:0000313" key="10">
    <source>
        <dbReference type="Proteomes" id="UP000318384"/>
    </source>
</evidence>
<dbReference type="PANTHER" id="PTHR43806:SF11">
    <property type="entry name" value="CEREVISIN-RELATED"/>
    <property type="match status" value="1"/>
</dbReference>
<dbReference type="InterPro" id="IPR036852">
    <property type="entry name" value="Peptidase_S8/S53_dom_sf"/>
</dbReference>
<sequence>MTDKPTFSIPDGAQETTGRHIVTFRDESESEGMSLLSTKCGVSKMLPNAADYSKSALDIDEIENAGGAMFPMLGVAVVTLEDDALDNAMSVAGSDGAIMDVEPERIYYALSEDDDLNESYLRYLNGYRDGVNAFYDHAVGFADEDVEKIEVAIAFEDDMQSTWGLKATQVLASRYTGKGIKVAVLDTGMDVDPVHPDFRGRSITQKSFISGETVQDNNGHGTHCIGTACGRKDLNGRRYGVAGDAEIFVGKVLSNAGSGRSAGIFAGMEWAINNGCQVISMSLGNRVPTPSTAYEAIGRRALLNGSLIIAAAGNHRMIGNSDGSFPGTVGQPANSSSIMAVAAVNNRLGLASFSCKSGASSGSSVDIAAPGVNIYSSVPDPFPSNIQPSDFGRSWPPRYHAISGTSMATPHVSGIAALYSEAYQACGAQLWQLLVSQASPLNLPTADVGSGLVQAPV</sequence>
<proteinExistence type="inferred from homology"/>
<feature type="active site" description="Charge relay system" evidence="5 6">
    <location>
        <position position="220"/>
    </location>
</feature>
<evidence type="ECO:0000256" key="1">
    <source>
        <dbReference type="ARBA" id="ARBA00011073"/>
    </source>
</evidence>
<organism evidence="9 10">
    <name type="scientific">Gimesia aquarii</name>
    <dbReference type="NCBI Taxonomy" id="2527964"/>
    <lineage>
        <taxon>Bacteria</taxon>
        <taxon>Pseudomonadati</taxon>
        <taxon>Planctomycetota</taxon>
        <taxon>Planctomycetia</taxon>
        <taxon>Planctomycetales</taxon>
        <taxon>Planctomycetaceae</taxon>
        <taxon>Gimesia</taxon>
    </lineage>
</organism>
<comment type="similarity">
    <text evidence="1 6 7">Belongs to the peptidase S8 family.</text>
</comment>
<dbReference type="PRINTS" id="PR00723">
    <property type="entry name" value="SUBTILISIN"/>
</dbReference>
<feature type="active site" description="Charge relay system" evidence="5 6">
    <location>
        <position position="186"/>
    </location>
</feature>
<protein>
    <submittedName>
        <fullName evidence="9">Subtilisin DY</fullName>
        <ecNumber evidence="9">3.4.21.62</ecNumber>
    </submittedName>
</protein>
<dbReference type="RefSeq" id="WP_145177935.1">
    <property type="nucleotide sequence ID" value="NZ_CP037422.1"/>
</dbReference>
<evidence type="ECO:0000256" key="3">
    <source>
        <dbReference type="ARBA" id="ARBA00022801"/>
    </source>
</evidence>
<keyword evidence="2 6" id="KW-0645">Protease</keyword>
<keyword evidence="3 6" id="KW-0378">Hydrolase</keyword>
<dbReference type="GO" id="GO:0004252">
    <property type="term" value="F:serine-type endopeptidase activity"/>
    <property type="evidence" value="ECO:0007669"/>
    <property type="project" value="UniProtKB-UniRule"/>
</dbReference>
<dbReference type="PANTHER" id="PTHR43806">
    <property type="entry name" value="PEPTIDASE S8"/>
    <property type="match status" value="1"/>
</dbReference>
<dbReference type="SUPFAM" id="SSF52743">
    <property type="entry name" value="Subtilisin-like"/>
    <property type="match status" value="1"/>
</dbReference>
<evidence type="ECO:0000256" key="4">
    <source>
        <dbReference type="ARBA" id="ARBA00022825"/>
    </source>
</evidence>
<evidence type="ECO:0000256" key="2">
    <source>
        <dbReference type="ARBA" id="ARBA00022670"/>
    </source>
</evidence>
<dbReference type="InterPro" id="IPR050131">
    <property type="entry name" value="Peptidase_S8_subtilisin-like"/>
</dbReference>
<gene>
    <name evidence="9" type="primary">apr</name>
    <name evidence="9" type="ORF">V202x_37600</name>
</gene>
<dbReference type="EMBL" id="CP037422">
    <property type="protein sequence ID" value="QDU10361.1"/>
    <property type="molecule type" value="Genomic_DNA"/>
</dbReference>
<feature type="domain" description="Peptidase S8/S53" evidence="8">
    <location>
        <begin position="177"/>
        <end position="438"/>
    </location>
</feature>
<dbReference type="InterPro" id="IPR023828">
    <property type="entry name" value="Peptidase_S8_Ser-AS"/>
</dbReference>
<dbReference type="EC" id="3.4.21.62" evidence="9"/>
<dbReference type="Gene3D" id="3.40.50.200">
    <property type="entry name" value="Peptidase S8/S53 domain"/>
    <property type="match status" value="1"/>
</dbReference>
<dbReference type="InterPro" id="IPR000209">
    <property type="entry name" value="Peptidase_S8/S53_dom"/>
</dbReference>
<reference evidence="9 10" key="1">
    <citation type="submission" date="2019-03" db="EMBL/GenBank/DDBJ databases">
        <title>Deep-cultivation of Planctomycetes and their phenomic and genomic characterization uncovers novel biology.</title>
        <authorList>
            <person name="Wiegand S."/>
            <person name="Jogler M."/>
            <person name="Boedeker C."/>
            <person name="Pinto D."/>
            <person name="Vollmers J."/>
            <person name="Rivas-Marin E."/>
            <person name="Kohn T."/>
            <person name="Peeters S.H."/>
            <person name="Heuer A."/>
            <person name="Rast P."/>
            <person name="Oberbeckmann S."/>
            <person name="Bunk B."/>
            <person name="Jeske O."/>
            <person name="Meyerdierks A."/>
            <person name="Storesund J.E."/>
            <person name="Kallscheuer N."/>
            <person name="Luecker S."/>
            <person name="Lage O.M."/>
            <person name="Pohl T."/>
            <person name="Merkel B.J."/>
            <person name="Hornburger P."/>
            <person name="Mueller R.-W."/>
            <person name="Bruemmer F."/>
            <person name="Labrenz M."/>
            <person name="Spormann A.M."/>
            <person name="Op den Camp H."/>
            <person name="Overmann J."/>
            <person name="Amann R."/>
            <person name="Jetten M.S.M."/>
            <person name="Mascher T."/>
            <person name="Medema M.H."/>
            <person name="Devos D.P."/>
            <person name="Kaster A.-K."/>
            <person name="Ovreas L."/>
            <person name="Rohde M."/>
            <person name="Galperin M.Y."/>
            <person name="Jogler C."/>
        </authorList>
    </citation>
    <scope>NUCLEOTIDE SEQUENCE [LARGE SCALE GENOMIC DNA]</scope>
    <source>
        <strain evidence="9 10">V202</strain>
    </source>
</reference>
<dbReference type="InterPro" id="IPR015500">
    <property type="entry name" value="Peptidase_S8_subtilisin-rel"/>
</dbReference>
<dbReference type="Proteomes" id="UP000318384">
    <property type="component" value="Chromosome"/>
</dbReference>
<dbReference type="PROSITE" id="PS00138">
    <property type="entry name" value="SUBTILASE_SER"/>
    <property type="match status" value="1"/>
</dbReference>
<keyword evidence="4 6" id="KW-0720">Serine protease</keyword>